<evidence type="ECO:0000256" key="1">
    <source>
        <dbReference type="ARBA" id="ARBA00008361"/>
    </source>
</evidence>
<dbReference type="EMBL" id="JACHMO010000001">
    <property type="protein sequence ID" value="MBB5808221.1"/>
    <property type="molecule type" value="Genomic_DNA"/>
</dbReference>
<dbReference type="PANTHER" id="PTHR44942:SF4">
    <property type="entry name" value="METHYLTRANSFERASE TYPE 11 DOMAIN-CONTAINING PROTEIN"/>
    <property type="match status" value="1"/>
</dbReference>
<evidence type="ECO:0000256" key="2">
    <source>
        <dbReference type="ARBA" id="ARBA00022603"/>
    </source>
</evidence>
<sequence>MLTRPDPITYLDHAAEAGRAYKQRLLDSLDLRPDHTALDVGCGPGTDLPAMAERAGAVIGVDLDQTMVEEARRRTAGLPVEVRLGDAHALPLDDRSVDRARVDRVLHQVADPAGVLAELRRVLRPGGRAALAQPDWETLAVDPGSTATNLAFNRFICDRIMTNPVVGRQLARLAAAAGLTVVTIDTEALLLRDFATADELLGLTRNTHRAVETGRITRPAADAWLADLTAGPFLATFTLFRVVVSAA</sequence>
<evidence type="ECO:0000313" key="5">
    <source>
        <dbReference type="EMBL" id="MBB5808221.1"/>
    </source>
</evidence>
<dbReference type="RefSeq" id="WP_184928151.1">
    <property type="nucleotide sequence ID" value="NZ_JACHMO010000001.1"/>
</dbReference>
<dbReference type="SUPFAM" id="SSF53335">
    <property type="entry name" value="S-adenosyl-L-methionine-dependent methyltransferases"/>
    <property type="match status" value="1"/>
</dbReference>
<keyword evidence="2 5" id="KW-0489">Methyltransferase</keyword>
<dbReference type="InterPro" id="IPR051052">
    <property type="entry name" value="Diverse_substrate_MTase"/>
</dbReference>
<evidence type="ECO:0000256" key="3">
    <source>
        <dbReference type="ARBA" id="ARBA00022679"/>
    </source>
</evidence>
<keyword evidence="3" id="KW-0808">Transferase</keyword>
<dbReference type="PANTHER" id="PTHR44942">
    <property type="entry name" value="METHYLTRANSF_11 DOMAIN-CONTAINING PROTEIN"/>
    <property type="match status" value="1"/>
</dbReference>
<dbReference type="AlphaFoldDB" id="A0A7W9HU59"/>
<dbReference type="InterPro" id="IPR013216">
    <property type="entry name" value="Methyltransf_11"/>
</dbReference>
<evidence type="ECO:0000313" key="6">
    <source>
        <dbReference type="Proteomes" id="UP000552097"/>
    </source>
</evidence>
<keyword evidence="5" id="KW-0830">Ubiquinone</keyword>
<comment type="similarity">
    <text evidence="1">Belongs to the methyltransferase superfamily.</text>
</comment>
<accession>A0A7W9HU59</accession>
<dbReference type="Proteomes" id="UP000552097">
    <property type="component" value="Unassembled WGS sequence"/>
</dbReference>
<dbReference type="GO" id="GO:0032259">
    <property type="term" value="P:methylation"/>
    <property type="evidence" value="ECO:0007669"/>
    <property type="project" value="UniProtKB-KW"/>
</dbReference>
<evidence type="ECO:0000259" key="4">
    <source>
        <dbReference type="Pfam" id="PF08241"/>
    </source>
</evidence>
<dbReference type="Pfam" id="PF08241">
    <property type="entry name" value="Methyltransf_11"/>
    <property type="match status" value="1"/>
</dbReference>
<comment type="caution">
    <text evidence="5">The sequence shown here is derived from an EMBL/GenBank/DDBJ whole genome shotgun (WGS) entry which is preliminary data.</text>
</comment>
<proteinExistence type="inferred from homology"/>
<name>A0A7W9HU59_9PSEU</name>
<gene>
    <name evidence="5" type="ORF">F4560_007989</name>
</gene>
<dbReference type="GO" id="GO:0008757">
    <property type="term" value="F:S-adenosylmethionine-dependent methyltransferase activity"/>
    <property type="evidence" value="ECO:0007669"/>
    <property type="project" value="InterPro"/>
</dbReference>
<protein>
    <submittedName>
        <fullName evidence="5">Ubiquinone/menaquinone biosynthesis C-methylase UbiE</fullName>
    </submittedName>
</protein>
<dbReference type="InterPro" id="IPR029063">
    <property type="entry name" value="SAM-dependent_MTases_sf"/>
</dbReference>
<feature type="domain" description="Methyltransferase type 11" evidence="4">
    <location>
        <begin position="38"/>
        <end position="130"/>
    </location>
</feature>
<dbReference type="Gene3D" id="3.40.50.150">
    <property type="entry name" value="Vaccinia Virus protein VP39"/>
    <property type="match status" value="1"/>
</dbReference>
<organism evidence="5 6">
    <name type="scientific">Saccharothrix ecbatanensis</name>
    <dbReference type="NCBI Taxonomy" id="1105145"/>
    <lineage>
        <taxon>Bacteria</taxon>
        <taxon>Bacillati</taxon>
        <taxon>Actinomycetota</taxon>
        <taxon>Actinomycetes</taxon>
        <taxon>Pseudonocardiales</taxon>
        <taxon>Pseudonocardiaceae</taxon>
        <taxon>Saccharothrix</taxon>
    </lineage>
</organism>
<keyword evidence="6" id="KW-1185">Reference proteome</keyword>
<reference evidence="5 6" key="1">
    <citation type="submission" date="2020-08" db="EMBL/GenBank/DDBJ databases">
        <title>Sequencing the genomes of 1000 actinobacteria strains.</title>
        <authorList>
            <person name="Klenk H.-P."/>
        </authorList>
    </citation>
    <scope>NUCLEOTIDE SEQUENCE [LARGE SCALE GENOMIC DNA]</scope>
    <source>
        <strain evidence="5 6">DSM 45486</strain>
    </source>
</reference>
<dbReference type="CDD" id="cd02440">
    <property type="entry name" value="AdoMet_MTases"/>
    <property type="match status" value="1"/>
</dbReference>